<dbReference type="AlphaFoldDB" id="A0A1G2QCY5"/>
<gene>
    <name evidence="2" type="ORF">A2571_01540</name>
</gene>
<evidence type="ECO:0000313" key="2">
    <source>
        <dbReference type="EMBL" id="OHA58444.1"/>
    </source>
</evidence>
<dbReference type="STRING" id="1802438.A2571_01540"/>
<keyword evidence="1" id="KW-0812">Transmembrane</keyword>
<dbReference type="EMBL" id="MHTJ01000003">
    <property type="protein sequence ID" value="OHA58444.1"/>
    <property type="molecule type" value="Genomic_DNA"/>
</dbReference>
<evidence type="ECO:0000256" key="1">
    <source>
        <dbReference type="SAM" id="Phobius"/>
    </source>
</evidence>
<accession>A0A1G2QCY5</accession>
<dbReference type="Proteomes" id="UP000177043">
    <property type="component" value="Unassembled WGS sequence"/>
</dbReference>
<evidence type="ECO:0000313" key="3">
    <source>
        <dbReference type="Proteomes" id="UP000177043"/>
    </source>
</evidence>
<proteinExistence type="predicted"/>
<reference evidence="2 3" key="1">
    <citation type="journal article" date="2016" name="Nat. Commun.">
        <title>Thousands of microbial genomes shed light on interconnected biogeochemical processes in an aquifer system.</title>
        <authorList>
            <person name="Anantharaman K."/>
            <person name="Brown C.T."/>
            <person name="Hug L.A."/>
            <person name="Sharon I."/>
            <person name="Castelle C.J."/>
            <person name="Probst A.J."/>
            <person name="Thomas B.C."/>
            <person name="Singh A."/>
            <person name="Wilkins M.J."/>
            <person name="Karaoz U."/>
            <person name="Brodie E.L."/>
            <person name="Williams K.H."/>
            <person name="Hubbard S.S."/>
            <person name="Banfield J.F."/>
        </authorList>
    </citation>
    <scope>NUCLEOTIDE SEQUENCE [LARGE SCALE GENOMIC DNA]</scope>
</reference>
<keyword evidence="1" id="KW-0472">Membrane</keyword>
<feature type="transmembrane region" description="Helical" evidence="1">
    <location>
        <begin position="9"/>
        <end position="27"/>
    </location>
</feature>
<keyword evidence="1" id="KW-1133">Transmembrane helix</keyword>
<protein>
    <submittedName>
        <fullName evidence="2">Uncharacterized protein</fullName>
    </submittedName>
</protein>
<comment type="caution">
    <text evidence="2">The sequence shown here is derived from an EMBL/GenBank/DDBJ whole genome shotgun (WGS) entry which is preliminary data.</text>
</comment>
<organism evidence="2 3">
    <name type="scientific">Candidatus Vogelbacteria bacterium RIFOXYD1_FULL_44_32</name>
    <dbReference type="NCBI Taxonomy" id="1802438"/>
    <lineage>
        <taxon>Bacteria</taxon>
        <taxon>Candidatus Vogeliibacteriota</taxon>
    </lineage>
</organism>
<sequence>MKKYSFKKIITILAVALVLVILIYYILGELGGNAFRIRAGLLIHKEEFNEFVDKFLNQNSIKNIQTSVGFFSTTESINSCSRYPEEGDTPWTCSEGEYPNIVSINLASINAVLEHEHIPNEEYQYFVDFMERYKFNGVGKNNNDRSVEIEDKLKGLRYYEQQNSSKLTENNEYLFVKKINEHWFYYVRDWN</sequence>
<name>A0A1G2QCY5_9BACT</name>